<evidence type="ECO:0000313" key="2">
    <source>
        <dbReference type="Proteomes" id="UP000072618"/>
    </source>
</evidence>
<sequence>MQEWIVVDQFGNTIVGPFYDKTAAEMHAKMIPNASVEKK</sequence>
<reference evidence="1 2" key="1">
    <citation type="submission" date="2016-02" db="EMBL/GenBank/DDBJ databases">
        <authorList>
            <consortium name="Pathogen Informatics"/>
        </authorList>
    </citation>
    <scope>NUCLEOTIDE SEQUENCE [LARGE SCALE GENOMIC DNA]</scope>
    <source>
        <strain evidence="1 2">LSS32</strain>
    </source>
</reference>
<dbReference type="AlphaFoldDB" id="A0A116KML8"/>
<gene>
    <name evidence="1" type="ORF">ERS132394_00600</name>
</gene>
<protein>
    <submittedName>
        <fullName evidence="1">Uncharacterized protein</fullName>
    </submittedName>
</protein>
<accession>A0A116KML8</accession>
<evidence type="ECO:0000313" key="1">
    <source>
        <dbReference type="EMBL" id="CYU45779.1"/>
    </source>
</evidence>
<name>A0A116KML8_STRSU</name>
<dbReference type="EMBL" id="FIGJ01000005">
    <property type="protein sequence ID" value="CYU45779.1"/>
    <property type="molecule type" value="Genomic_DNA"/>
</dbReference>
<dbReference type="Proteomes" id="UP000072618">
    <property type="component" value="Unassembled WGS sequence"/>
</dbReference>
<organism evidence="1 2">
    <name type="scientific">Streptococcus suis</name>
    <dbReference type="NCBI Taxonomy" id="1307"/>
    <lineage>
        <taxon>Bacteria</taxon>
        <taxon>Bacillati</taxon>
        <taxon>Bacillota</taxon>
        <taxon>Bacilli</taxon>
        <taxon>Lactobacillales</taxon>
        <taxon>Streptococcaceae</taxon>
        <taxon>Streptococcus</taxon>
    </lineage>
</organism>
<proteinExistence type="predicted"/>